<dbReference type="InterPro" id="IPR019775">
    <property type="entry name" value="WD40_repeat_CS"/>
</dbReference>
<feature type="domain" description="Protein kinase" evidence="4">
    <location>
        <begin position="1"/>
        <end position="169"/>
    </location>
</feature>
<evidence type="ECO:0000256" key="2">
    <source>
        <dbReference type="ARBA" id="ARBA00022737"/>
    </source>
</evidence>
<dbReference type="PANTHER" id="PTHR19848:SF8">
    <property type="entry name" value="F-BOX AND WD REPEAT DOMAIN CONTAINING 7"/>
    <property type="match status" value="1"/>
</dbReference>
<dbReference type="PROSITE" id="PS00678">
    <property type="entry name" value="WD_REPEATS_1"/>
    <property type="match status" value="2"/>
</dbReference>
<dbReference type="PROSITE" id="PS50082">
    <property type="entry name" value="WD_REPEATS_2"/>
    <property type="match status" value="5"/>
</dbReference>
<keyword evidence="1 3" id="KW-0853">WD repeat</keyword>
<accession>A0AAD6CIA9</accession>
<dbReference type="GO" id="GO:0005524">
    <property type="term" value="F:ATP binding"/>
    <property type="evidence" value="ECO:0007669"/>
    <property type="project" value="InterPro"/>
</dbReference>
<reference evidence="5" key="2">
    <citation type="journal article" date="2023" name="IMA Fungus">
        <title>Comparative genomic study of the Penicillium genus elucidates a diverse pangenome and 15 lateral gene transfer events.</title>
        <authorList>
            <person name="Petersen C."/>
            <person name="Sorensen T."/>
            <person name="Nielsen M.R."/>
            <person name="Sondergaard T.E."/>
            <person name="Sorensen J.L."/>
            <person name="Fitzpatrick D.A."/>
            <person name="Frisvad J.C."/>
            <person name="Nielsen K.L."/>
        </authorList>
    </citation>
    <scope>NUCLEOTIDE SEQUENCE</scope>
    <source>
        <strain evidence="5">IBT 16125</strain>
    </source>
</reference>
<dbReference type="GeneID" id="81594345"/>
<feature type="repeat" description="WD" evidence="3">
    <location>
        <begin position="238"/>
        <end position="279"/>
    </location>
</feature>
<dbReference type="GO" id="GO:0004672">
    <property type="term" value="F:protein kinase activity"/>
    <property type="evidence" value="ECO:0007669"/>
    <property type="project" value="InterPro"/>
</dbReference>
<evidence type="ECO:0000259" key="4">
    <source>
        <dbReference type="PROSITE" id="PS50011"/>
    </source>
</evidence>
<dbReference type="SUPFAM" id="SSF56112">
    <property type="entry name" value="Protein kinase-like (PK-like)"/>
    <property type="match status" value="1"/>
</dbReference>
<dbReference type="InterPro" id="IPR011009">
    <property type="entry name" value="Kinase-like_dom_sf"/>
</dbReference>
<feature type="repeat" description="WD" evidence="3">
    <location>
        <begin position="395"/>
        <end position="436"/>
    </location>
</feature>
<dbReference type="InterPro" id="IPR015943">
    <property type="entry name" value="WD40/YVTN_repeat-like_dom_sf"/>
</dbReference>
<dbReference type="Gene3D" id="1.10.510.10">
    <property type="entry name" value="Transferase(Phosphotransferase) domain 1"/>
    <property type="match status" value="2"/>
</dbReference>
<dbReference type="SUPFAM" id="SSF50978">
    <property type="entry name" value="WD40 repeat-like"/>
    <property type="match status" value="1"/>
</dbReference>
<dbReference type="InterPro" id="IPR000719">
    <property type="entry name" value="Prot_kinase_dom"/>
</dbReference>
<feature type="repeat" description="WD" evidence="3">
    <location>
        <begin position="279"/>
        <end position="311"/>
    </location>
</feature>
<dbReference type="Pfam" id="PF00400">
    <property type="entry name" value="WD40"/>
    <property type="match status" value="6"/>
</dbReference>
<dbReference type="InterPro" id="IPR020472">
    <property type="entry name" value="WD40_PAC1"/>
</dbReference>
<evidence type="ECO:0000256" key="1">
    <source>
        <dbReference type="ARBA" id="ARBA00022574"/>
    </source>
</evidence>
<evidence type="ECO:0000313" key="5">
    <source>
        <dbReference type="EMBL" id="KAJ5465022.1"/>
    </source>
</evidence>
<organism evidence="5 6">
    <name type="scientific">Penicillium daleae</name>
    <dbReference type="NCBI Taxonomy" id="63821"/>
    <lineage>
        <taxon>Eukaryota</taxon>
        <taxon>Fungi</taxon>
        <taxon>Dikarya</taxon>
        <taxon>Ascomycota</taxon>
        <taxon>Pezizomycotina</taxon>
        <taxon>Eurotiomycetes</taxon>
        <taxon>Eurotiomycetidae</taxon>
        <taxon>Eurotiales</taxon>
        <taxon>Aspergillaceae</taxon>
        <taxon>Penicillium</taxon>
    </lineage>
</organism>
<proteinExistence type="predicted"/>
<dbReference type="Pfam" id="PF00069">
    <property type="entry name" value="Pkinase"/>
    <property type="match status" value="1"/>
</dbReference>
<dbReference type="Gene3D" id="2.130.10.10">
    <property type="entry name" value="YVTN repeat-like/Quinoprotein amine dehydrogenase"/>
    <property type="match status" value="3"/>
</dbReference>
<dbReference type="CDD" id="cd00200">
    <property type="entry name" value="WD40"/>
    <property type="match status" value="1"/>
</dbReference>
<sequence>MEYLQLGDLFTYLYRTPPVPPLSKAETKEISYQILEGLNMMHENGFAHRDLKPKYFGITKRIEEAYGQSTVKGSPRYFAPEVWGFVARGSAYAPDIWALGEIVFEMLTKKPTFMDLGLLKTYKTQQHFPVTMLTAAGVSQTGIDFVLSLMHTDPNDRLTAGSAISNAWLQPLIPPCSPKSTTDINGDPQIPSSVSMLTEDYASWTTNPSSEAPKAVADTFDLNLPPVKGRWSTELQVLKSHSLDFESLNSSPNGRMLASGSYDGTVRLWDPATGTLHRTLKHSRPINSVAFSPDGWLLACCCDDGTVRLWDPMTGAPSHLLACGSDDNTVRLYDPVTGALHQTLKGHSNCVMSVAFSPDGRMLASGSADSKVRLWDHATKARLWDRVTGALHQTLKGHSDVEKSVAFSPDGRMLASGSYDSKVCLWDTATGKLRQTLHTGSPYSVAFSPDSRMLESGFPMLASASTDNTIHFWDTATGWFIRAESGLIMSCDLRAAINVDAKENMRIEMT</sequence>
<reference evidence="5" key="1">
    <citation type="submission" date="2022-12" db="EMBL/GenBank/DDBJ databases">
        <authorList>
            <person name="Petersen C."/>
        </authorList>
    </citation>
    <scope>NUCLEOTIDE SEQUENCE</scope>
    <source>
        <strain evidence="5">IBT 16125</strain>
    </source>
</reference>
<dbReference type="AlphaFoldDB" id="A0AAD6CIA9"/>
<dbReference type="SMART" id="SM00320">
    <property type="entry name" value="WD40"/>
    <property type="match status" value="5"/>
</dbReference>
<keyword evidence="6" id="KW-1185">Reference proteome</keyword>
<evidence type="ECO:0000313" key="6">
    <source>
        <dbReference type="Proteomes" id="UP001213681"/>
    </source>
</evidence>
<dbReference type="InterPro" id="IPR036322">
    <property type="entry name" value="WD40_repeat_dom_sf"/>
</dbReference>
<evidence type="ECO:0000256" key="3">
    <source>
        <dbReference type="PROSITE-ProRule" id="PRU00221"/>
    </source>
</evidence>
<dbReference type="InterPro" id="IPR001680">
    <property type="entry name" value="WD40_rpt"/>
</dbReference>
<dbReference type="PANTHER" id="PTHR19848">
    <property type="entry name" value="WD40 REPEAT PROTEIN"/>
    <property type="match status" value="1"/>
</dbReference>
<dbReference type="SMART" id="SM00220">
    <property type="entry name" value="S_TKc"/>
    <property type="match status" value="1"/>
</dbReference>
<name>A0AAD6CIA9_9EURO</name>
<keyword evidence="2" id="KW-0677">Repeat</keyword>
<gene>
    <name evidence="5" type="ORF">N7458_000708</name>
</gene>
<dbReference type="RefSeq" id="XP_056771869.1">
    <property type="nucleotide sequence ID" value="XM_056904102.1"/>
</dbReference>
<comment type="caution">
    <text evidence="5">The sequence shown here is derived from an EMBL/GenBank/DDBJ whole genome shotgun (WGS) entry which is preliminary data.</text>
</comment>
<dbReference type="EMBL" id="JAPVEA010000001">
    <property type="protein sequence ID" value="KAJ5465022.1"/>
    <property type="molecule type" value="Genomic_DNA"/>
</dbReference>
<dbReference type="Proteomes" id="UP001213681">
    <property type="component" value="Unassembled WGS sequence"/>
</dbReference>
<feature type="repeat" description="WD" evidence="3">
    <location>
        <begin position="344"/>
        <end position="376"/>
    </location>
</feature>
<dbReference type="PROSITE" id="PS50294">
    <property type="entry name" value="WD_REPEATS_REGION"/>
    <property type="match status" value="4"/>
</dbReference>
<protein>
    <submittedName>
        <fullName evidence="5">Tetratricopeptide-like helical</fullName>
    </submittedName>
</protein>
<feature type="repeat" description="WD" evidence="3">
    <location>
        <begin position="435"/>
        <end position="483"/>
    </location>
</feature>
<dbReference type="PRINTS" id="PR00320">
    <property type="entry name" value="GPROTEINBRPT"/>
</dbReference>
<dbReference type="PROSITE" id="PS50011">
    <property type="entry name" value="PROTEIN_KINASE_DOM"/>
    <property type="match status" value="1"/>
</dbReference>